<dbReference type="Proteomes" id="UP000079169">
    <property type="component" value="Unplaced"/>
</dbReference>
<dbReference type="KEGG" id="dci:103509806"/>
<dbReference type="GeneID" id="103509806"/>
<dbReference type="GO" id="GO:0005634">
    <property type="term" value="C:nucleus"/>
    <property type="evidence" value="ECO:0007669"/>
    <property type="project" value="TreeGrafter"/>
</dbReference>
<dbReference type="InterPro" id="IPR011990">
    <property type="entry name" value="TPR-like_helical_dom_sf"/>
</dbReference>
<dbReference type="AlphaFoldDB" id="A0A3Q0IUC6"/>
<name>A0A3Q0IUC6_DIACI</name>
<dbReference type="PANTHER" id="PTHR46669:SF1">
    <property type="entry name" value="LEUCINE-RICH PPR MOTIF-CONTAINING PROTEIN, MITOCHONDRIAL"/>
    <property type="match status" value="1"/>
</dbReference>
<dbReference type="STRING" id="121845.A0A3Q0IUC6"/>
<dbReference type="GO" id="GO:0005739">
    <property type="term" value="C:mitochondrion"/>
    <property type="evidence" value="ECO:0007669"/>
    <property type="project" value="TreeGrafter"/>
</dbReference>
<dbReference type="RefSeq" id="XP_026679849.1">
    <property type="nucleotide sequence ID" value="XM_026824048.1"/>
</dbReference>
<organism evidence="2 3">
    <name type="scientific">Diaphorina citri</name>
    <name type="common">Asian citrus psyllid</name>
    <dbReference type="NCBI Taxonomy" id="121845"/>
    <lineage>
        <taxon>Eukaryota</taxon>
        <taxon>Metazoa</taxon>
        <taxon>Ecdysozoa</taxon>
        <taxon>Arthropoda</taxon>
        <taxon>Hexapoda</taxon>
        <taxon>Insecta</taxon>
        <taxon>Pterygota</taxon>
        <taxon>Neoptera</taxon>
        <taxon>Paraneoptera</taxon>
        <taxon>Hemiptera</taxon>
        <taxon>Sternorrhyncha</taxon>
        <taxon>Psylloidea</taxon>
        <taxon>Psyllidae</taxon>
        <taxon>Diaphorininae</taxon>
        <taxon>Diaphorina</taxon>
    </lineage>
</organism>
<dbReference type="Gene3D" id="1.25.40.10">
    <property type="entry name" value="Tetratricopeptide repeat domain"/>
    <property type="match status" value="1"/>
</dbReference>
<reference evidence="3" key="1">
    <citation type="submission" date="2025-08" db="UniProtKB">
        <authorList>
            <consortium name="RefSeq"/>
        </authorList>
    </citation>
    <scope>IDENTIFICATION</scope>
</reference>
<evidence type="ECO:0000256" key="1">
    <source>
        <dbReference type="SAM" id="MobiDB-lite"/>
    </source>
</evidence>
<evidence type="ECO:0000313" key="2">
    <source>
        <dbReference type="Proteomes" id="UP000079169"/>
    </source>
</evidence>
<proteinExistence type="predicted"/>
<evidence type="ECO:0000313" key="3">
    <source>
        <dbReference type="RefSeq" id="XP_026679849.1"/>
    </source>
</evidence>
<dbReference type="GO" id="GO:0070129">
    <property type="term" value="P:regulation of mitochondrial translation"/>
    <property type="evidence" value="ECO:0007669"/>
    <property type="project" value="TreeGrafter"/>
</dbReference>
<dbReference type="PANTHER" id="PTHR46669">
    <property type="entry name" value="LEUCINE-RICH PPR MOTIF-CONTAINING PROTEIN, MITOCHONDRIAL"/>
    <property type="match status" value="1"/>
</dbReference>
<protein>
    <submittedName>
        <fullName evidence="3">Uncharacterized protein LOC103509806</fullName>
    </submittedName>
</protein>
<keyword evidence="2" id="KW-1185">Reference proteome</keyword>
<accession>A0A3Q0IUC6</accession>
<dbReference type="PaxDb" id="121845-A0A3Q0IUC6"/>
<dbReference type="GO" id="GO:0003730">
    <property type="term" value="F:mRNA 3'-UTR binding"/>
    <property type="evidence" value="ECO:0007669"/>
    <property type="project" value="TreeGrafter"/>
</dbReference>
<gene>
    <name evidence="3" type="primary">LOC103509806</name>
</gene>
<feature type="region of interest" description="Disordered" evidence="1">
    <location>
        <begin position="672"/>
        <end position="696"/>
    </location>
</feature>
<sequence>MFIPRGQPLNPEKLKELITKLESKGENASGQKRSLLVYYIKQKDLDNALEYYKVLEADPQFTPSPGLLSLLINLSAELENLEVASQYYAEFTQKFPDAKIDGNKVFRLAYVLLKNGKESEMMDLLRKNAPSAEDREEESSPNAPAWRLLNLCAETTNPESTKRLFELLRTSNYIQPNNVLLGSLIKAHVLKEDYTGAVGRLRQARKILETPGMKLRPERLNQIIDYYVSSGSTDKIENLLKTNKSELNIISHLELISGLLTQGHKSEAMILEDLETLRSGRPLRNIMDHFSTAELNSLKPKLSEDMLGKSMFTTILIKAHLKEGTIKEYLADLKADVSSADGNEEKLKALIRRLPMGGILATLDTKPDLLPEAIALPRCQPSFFQTNKSELNIISHLELISGLLTQGHKSEATQVMNDLTREDLETLRSGRPLRNIMDHFSTAELKSLKPKLSEDMLGKSMFTTILIKAHLKEGTIKEYLADLKADVSTADGNEEKLKALIRRLPMGGILATLDTKPDLLPEVTDLANQFAASGFTPPVEALFNYYYINGLHDEAEQILEKHLLSKKRFKYRPILRHCSKTEDLALGERLLTLVKNTSDLKSLSNVYTELISLAIQLGRVDSALDLLTRAVDDSATELIQRPLVDKLQTLASKHGKTVPLAVINRIAFGQGEKKKNENTSSSSDSDEEVSRKQEGK</sequence>
<dbReference type="InterPro" id="IPR033490">
    <property type="entry name" value="LRP130"/>
</dbReference>